<keyword evidence="5 15" id="KW-0227">DNA damage</keyword>
<comment type="catalytic activity">
    <reaction evidence="1 15">
        <text>Hydrolysis of DNA containing ring-opened 7-methylguanine residues, releasing 2,6-diamino-4-hydroxy-5-(N-methyl)formamidopyrimidine.</text>
        <dbReference type="EC" id="3.2.2.23"/>
    </reaction>
</comment>
<feature type="active site" description="Proton donor; for delta-elimination activity" evidence="15">
    <location>
        <position position="278"/>
    </location>
</feature>
<feature type="active site" description="Schiff-base intermediate with DNA" evidence="15">
    <location>
        <position position="2"/>
    </location>
</feature>
<evidence type="ECO:0000256" key="6">
    <source>
        <dbReference type="ARBA" id="ARBA00022771"/>
    </source>
</evidence>
<evidence type="ECO:0000313" key="18">
    <source>
        <dbReference type="EMBL" id="OHA58020.1"/>
    </source>
</evidence>
<name>A0A1G2QBT2_9BACT</name>
<evidence type="ECO:0000256" key="9">
    <source>
        <dbReference type="ARBA" id="ARBA00023125"/>
    </source>
</evidence>
<proteinExistence type="inferred from homology"/>
<evidence type="ECO:0000256" key="10">
    <source>
        <dbReference type="ARBA" id="ARBA00023204"/>
    </source>
</evidence>
<dbReference type="InterPro" id="IPR010979">
    <property type="entry name" value="Ribosomal_uS13-like_H2TH"/>
</dbReference>
<evidence type="ECO:0000256" key="8">
    <source>
        <dbReference type="ARBA" id="ARBA00022833"/>
    </source>
</evidence>
<dbReference type="Gene3D" id="3.20.190.10">
    <property type="entry name" value="MutM-like, N-terminal"/>
    <property type="match status" value="1"/>
</dbReference>
<gene>
    <name evidence="15" type="primary">mutM</name>
    <name evidence="15" type="synonym">fpg</name>
    <name evidence="18" type="ORF">A2370_03315</name>
</gene>
<evidence type="ECO:0000256" key="15">
    <source>
        <dbReference type="HAMAP-Rule" id="MF_00103"/>
    </source>
</evidence>
<dbReference type="EC" id="4.2.99.18" evidence="15"/>
<evidence type="ECO:0000256" key="2">
    <source>
        <dbReference type="ARBA" id="ARBA00009409"/>
    </source>
</evidence>
<dbReference type="PROSITE" id="PS01242">
    <property type="entry name" value="ZF_FPG_1"/>
    <property type="match status" value="1"/>
</dbReference>
<evidence type="ECO:0000256" key="5">
    <source>
        <dbReference type="ARBA" id="ARBA00022763"/>
    </source>
</evidence>
<dbReference type="Pfam" id="PF01149">
    <property type="entry name" value="Fapy_DNA_glyco"/>
    <property type="match status" value="1"/>
</dbReference>
<evidence type="ECO:0000256" key="7">
    <source>
        <dbReference type="ARBA" id="ARBA00022801"/>
    </source>
</evidence>
<protein>
    <recommendedName>
        <fullName evidence="15">Formamidopyrimidine-DNA glycosylase</fullName>
        <shortName evidence="15">Fapy-DNA glycosylase</shortName>
        <ecNumber evidence="15">3.2.2.23</ecNumber>
    </recommendedName>
    <alternativeName>
        <fullName evidence="15">DNA-(apurinic or apyrimidinic site) lyase MutM</fullName>
        <shortName evidence="15">AP lyase MutM</shortName>
        <ecNumber evidence="15">4.2.99.18</ecNumber>
    </alternativeName>
</protein>
<dbReference type="SUPFAM" id="SSF46946">
    <property type="entry name" value="S13-like H2TH domain"/>
    <property type="match status" value="1"/>
</dbReference>
<evidence type="ECO:0000313" key="19">
    <source>
        <dbReference type="Proteomes" id="UP000176222"/>
    </source>
</evidence>
<dbReference type="AlphaFoldDB" id="A0A1G2QBT2"/>
<dbReference type="STRING" id="1802436.A2370_03315"/>
<evidence type="ECO:0000256" key="3">
    <source>
        <dbReference type="ARBA" id="ARBA00011245"/>
    </source>
</evidence>
<comment type="cofactor">
    <cofactor evidence="15">
        <name>Zn(2+)</name>
        <dbReference type="ChEBI" id="CHEBI:29105"/>
    </cofactor>
    <text evidence="15">Binds 1 zinc ion per subunit.</text>
</comment>
<feature type="domain" description="Formamidopyrimidine-DNA glycosylase catalytic" evidence="17">
    <location>
        <begin position="2"/>
        <end position="130"/>
    </location>
</feature>
<dbReference type="SMART" id="SM01232">
    <property type="entry name" value="H2TH"/>
    <property type="match status" value="1"/>
</dbReference>
<accession>A0A1G2QBT2</accession>
<keyword evidence="6 15" id="KW-0863">Zinc-finger</keyword>
<dbReference type="NCBIfam" id="NF002211">
    <property type="entry name" value="PRK01103.1"/>
    <property type="match status" value="1"/>
</dbReference>
<dbReference type="GO" id="GO:0140078">
    <property type="term" value="F:class I DNA-(apurinic or apyrimidinic site) endonuclease activity"/>
    <property type="evidence" value="ECO:0007669"/>
    <property type="project" value="UniProtKB-EC"/>
</dbReference>
<evidence type="ECO:0000256" key="12">
    <source>
        <dbReference type="ARBA" id="ARBA00023268"/>
    </source>
</evidence>
<keyword evidence="4 15" id="KW-0479">Metal-binding</keyword>
<comment type="caution">
    <text evidence="18">The sequence shown here is derived from an EMBL/GenBank/DDBJ whole genome shotgun (WGS) entry which is preliminary data.</text>
</comment>
<dbReference type="GO" id="GO:0006284">
    <property type="term" value="P:base-excision repair"/>
    <property type="evidence" value="ECO:0007669"/>
    <property type="project" value="InterPro"/>
</dbReference>
<dbReference type="InterPro" id="IPR000214">
    <property type="entry name" value="Znf_DNA_glyclase/AP_lyase"/>
</dbReference>
<comment type="catalytic activity">
    <reaction evidence="14 15">
        <text>2'-deoxyribonucleotide-(2'-deoxyribose 5'-phosphate)-2'-deoxyribonucleotide-DNA = a 3'-end 2'-deoxyribonucleotide-(2,3-dehydro-2,3-deoxyribose 5'-phosphate)-DNA + a 5'-end 5'-phospho-2'-deoxyribonucleoside-DNA + H(+)</text>
        <dbReference type="Rhea" id="RHEA:66592"/>
        <dbReference type="Rhea" id="RHEA-COMP:13180"/>
        <dbReference type="Rhea" id="RHEA-COMP:16897"/>
        <dbReference type="Rhea" id="RHEA-COMP:17067"/>
        <dbReference type="ChEBI" id="CHEBI:15378"/>
        <dbReference type="ChEBI" id="CHEBI:136412"/>
        <dbReference type="ChEBI" id="CHEBI:157695"/>
        <dbReference type="ChEBI" id="CHEBI:167181"/>
        <dbReference type="EC" id="4.2.99.18"/>
    </reaction>
</comment>
<keyword evidence="12 15" id="KW-0511">Multifunctional enzyme</keyword>
<evidence type="ECO:0000256" key="4">
    <source>
        <dbReference type="ARBA" id="ARBA00022723"/>
    </source>
</evidence>
<keyword evidence="9 15" id="KW-0238">DNA-binding</keyword>
<comment type="caution">
    <text evidence="15">Lacks conserved residue(s) required for the propagation of feature annotation.</text>
</comment>
<dbReference type="PANTHER" id="PTHR22993">
    <property type="entry name" value="FORMAMIDOPYRIMIDINE-DNA GLYCOSYLASE"/>
    <property type="match status" value="1"/>
</dbReference>
<dbReference type="Proteomes" id="UP000176222">
    <property type="component" value="Unassembled WGS sequence"/>
</dbReference>
<feature type="domain" description="FPG-type" evidence="16">
    <location>
        <begin position="254"/>
        <end position="288"/>
    </location>
</feature>
<dbReference type="CDD" id="cd08966">
    <property type="entry name" value="EcFpg-like_N"/>
    <property type="match status" value="1"/>
</dbReference>
<keyword evidence="13 15" id="KW-0326">Glycosidase</keyword>
<evidence type="ECO:0000259" key="17">
    <source>
        <dbReference type="PROSITE" id="PS51068"/>
    </source>
</evidence>
<dbReference type="SMART" id="SM00898">
    <property type="entry name" value="Fapy_DNA_glyco"/>
    <property type="match status" value="1"/>
</dbReference>
<feature type="active site" description="Proton donor" evidence="15">
    <location>
        <position position="3"/>
    </location>
</feature>
<dbReference type="HAMAP" id="MF_00103">
    <property type="entry name" value="Fapy_DNA_glycosyl"/>
    <property type="match status" value="1"/>
</dbReference>
<dbReference type="SUPFAM" id="SSF57716">
    <property type="entry name" value="Glucocorticoid receptor-like (DNA-binding domain)"/>
    <property type="match status" value="1"/>
</dbReference>
<sequence length="288" mass="32234">MPELPEVETIKRDLAKVLIGRQISKVEILWAKTVAPLSPAIFQRKIAGTKITDLERRAKMIRIKLSGPLDLLIHLKMTGQLIFQPQRGQAVAGGHPQPGGLDNLPNKFTRLVFHFSDGSKLFFNDMRKFGWVRLADDQTIAKLFAEHGPEPLTKNFSLKYFQSILAKYPRRPIKQILLDQKLIAGIGNIYADESCFLAKILPTRLAGKISATKTKKLHQAIITVLKLSISKKGTSSRNYVRGDGSQGGFIPHLYVYGRAGEPCKICGQRIKKLKLVGRGTHFCDHCQK</sequence>
<dbReference type="PROSITE" id="PS51066">
    <property type="entry name" value="ZF_FPG_2"/>
    <property type="match status" value="1"/>
</dbReference>
<evidence type="ECO:0000256" key="14">
    <source>
        <dbReference type="ARBA" id="ARBA00044632"/>
    </source>
</evidence>
<dbReference type="InterPro" id="IPR035937">
    <property type="entry name" value="FPG_N"/>
</dbReference>
<reference evidence="18 19" key="1">
    <citation type="journal article" date="2016" name="Nat. Commun.">
        <title>Thousands of microbial genomes shed light on interconnected biogeochemical processes in an aquifer system.</title>
        <authorList>
            <person name="Anantharaman K."/>
            <person name="Brown C.T."/>
            <person name="Hug L.A."/>
            <person name="Sharon I."/>
            <person name="Castelle C.J."/>
            <person name="Probst A.J."/>
            <person name="Thomas B.C."/>
            <person name="Singh A."/>
            <person name="Wilkins M.J."/>
            <person name="Karaoz U."/>
            <person name="Brodie E.L."/>
            <person name="Williams K.H."/>
            <person name="Hubbard S.S."/>
            <person name="Banfield J.F."/>
        </authorList>
    </citation>
    <scope>NUCLEOTIDE SEQUENCE [LARGE SCALE GENOMIC DNA]</scope>
</reference>
<dbReference type="PANTHER" id="PTHR22993:SF9">
    <property type="entry name" value="FORMAMIDOPYRIMIDINE-DNA GLYCOSYLASE"/>
    <property type="match status" value="1"/>
</dbReference>
<evidence type="ECO:0000256" key="11">
    <source>
        <dbReference type="ARBA" id="ARBA00023239"/>
    </source>
</evidence>
<dbReference type="SUPFAM" id="SSF81624">
    <property type="entry name" value="N-terminal domain of MutM-like DNA repair proteins"/>
    <property type="match status" value="1"/>
</dbReference>
<dbReference type="Pfam" id="PF06831">
    <property type="entry name" value="H2TH"/>
    <property type="match status" value="1"/>
</dbReference>
<feature type="binding site" evidence="15">
    <location>
        <position position="127"/>
    </location>
    <ligand>
        <name>DNA</name>
        <dbReference type="ChEBI" id="CHEBI:16991"/>
    </ligand>
</feature>
<organism evidence="18 19">
    <name type="scientific">Candidatus Vogelbacteria bacterium RIFOXYB1_FULL_42_16</name>
    <dbReference type="NCBI Taxonomy" id="1802436"/>
    <lineage>
        <taxon>Bacteria</taxon>
        <taxon>Candidatus Vogeliibacteriota</taxon>
    </lineage>
</organism>
<evidence type="ECO:0000256" key="1">
    <source>
        <dbReference type="ARBA" id="ARBA00001668"/>
    </source>
</evidence>
<feature type="active site" description="Proton donor; for beta-elimination activity" evidence="15">
    <location>
        <position position="59"/>
    </location>
</feature>
<keyword evidence="7 15" id="KW-0378">Hydrolase</keyword>
<dbReference type="InterPro" id="IPR020629">
    <property type="entry name" value="FPG_Glyclase"/>
</dbReference>
<keyword evidence="10 15" id="KW-0234">DNA repair</keyword>
<comment type="similarity">
    <text evidence="2 15">Belongs to the FPG family.</text>
</comment>
<dbReference type="InterPro" id="IPR015887">
    <property type="entry name" value="DNA_glyclase_Znf_dom_DNA_BS"/>
</dbReference>
<dbReference type="FunFam" id="1.10.8.50:FF:000003">
    <property type="entry name" value="Formamidopyrimidine-DNA glycosylase"/>
    <property type="match status" value="1"/>
</dbReference>
<dbReference type="InterPro" id="IPR015886">
    <property type="entry name" value="H2TH_FPG"/>
</dbReference>
<evidence type="ECO:0000259" key="16">
    <source>
        <dbReference type="PROSITE" id="PS51066"/>
    </source>
</evidence>
<dbReference type="GO" id="GO:0034039">
    <property type="term" value="F:8-oxo-7,8-dihydroguanine DNA N-glycosylase activity"/>
    <property type="evidence" value="ECO:0007669"/>
    <property type="project" value="TreeGrafter"/>
</dbReference>
<comment type="function">
    <text evidence="15">Involved in base excision repair of DNA damaged by oxidation or by mutagenic agents. Acts as DNA glycosylase that recognizes and removes damaged bases. Has a preference for oxidized purines, such as 7,8-dihydro-8-oxoguanine (8-oxoG). Has AP (apurinic/apyrimidinic) lyase activity and introduces nicks in the DNA strand. Cleaves the DNA backbone by beta-delta elimination to generate a single-strand break at the site of the removed base with both 3'- and 5'-phosphates.</text>
</comment>
<dbReference type="GO" id="GO:0003684">
    <property type="term" value="F:damaged DNA binding"/>
    <property type="evidence" value="ECO:0007669"/>
    <property type="project" value="InterPro"/>
</dbReference>
<keyword evidence="8 15" id="KW-0862">Zinc</keyword>
<dbReference type="GO" id="GO:0008270">
    <property type="term" value="F:zinc ion binding"/>
    <property type="evidence" value="ECO:0007669"/>
    <property type="project" value="UniProtKB-UniRule"/>
</dbReference>
<dbReference type="Pfam" id="PF06827">
    <property type="entry name" value="zf-FPG_IleRS"/>
    <property type="match status" value="1"/>
</dbReference>
<dbReference type="InterPro" id="IPR012319">
    <property type="entry name" value="FPG_cat"/>
</dbReference>
<dbReference type="PROSITE" id="PS51068">
    <property type="entry name" value="FPG_CAT"/>
    <property type="match status" value="1"/>
</dbReference>
<dbReference type="Gene3D" id="1.10.8.50">
    <property type="match status" value="1"/>
</dbReference>
<comment type="subunit">
    <text evidence="3 15">Monomer.</text>
</comment>
<keyword evidence="11 15" id="KW-0456">Lyase</keyword>
<dbReference type="EMBL" id="MHTH01000017">
    <property type="protein sequence ID" value="OHA58020.1"/>
    <property type="molecule type" value="Genomic_DNA"/>
</dbReference>
<dbReference type="InterPro" id="IPR010663">
    <property type="entry name" value="Znf_FPG/IleRS"/>
</dbReference>
<dbReference type="EC" id="3.2.2.23" evidence="15"/>
<dbReference type="NCBIfam" id="TIGR00577">
    <property type="entry name" value="fpg"/>
    <property type="match status" value="1"/>
</dbReference>
<evidence type="ECO:0000256" key="13">
    <source>
        <dbReference type="ARBA" id="ARBA00023295"/>
    </source>
</evidence>